<dbReference type="AlphaFoldDB" id="K4LH91"/>
<feature type="domain" description="DUF4277" evidence="2">
    <location>
        <begin position="33"/>
        <end position="128"/>
    </location>
</feature>
<dbReference type="GO" id="GO:0004803">
    <property type="term" value="F:transposase activity"/>
    <property type="evidence" value="ECO:0007669"/>
    <property type="project" value="InterPro"/>
</dbReference>
<accession>K4LH91</accession>
<dbReference type="OrthoDB" id="2492750at2"/>
<dbReference type="Pfam" id="PF14104">
    <property type="entry name" value="DUF4277"/>
    <property type="match status" value="1"/>
</dbReference>
<evidence type="ECO:0000259" key="1">
    <source>
        <dbReference type="Pfam" id="PF01609"/>
    </source>
</evidence>
<dbReference type="KEGG" id="tpz:Tph_c10780"/>
<reference evidence="3 4" key="1">
    <citation type="journal article" date="2012" name="BMC Genomics">
        <title>Genome-guided analysis of physiological and morphological traits of the fermentative acetate oxidizer Thermacetogenium phaeum.</title>
        <authorList>
            <person name="Oehler D."/>
            <person name="Poehlein A."/>
            <person name="Leimbach A."/>
            <person name="Muller N."/>
            <person name="Daniel R."/>
            <person name="Gottschalk G."/>
            <person name="Schink B."/>
        </authorList>
    </citation>
    <scope>NUCLEOTIDE SEQUENCE [LARGE SCALE GENOMIC DNA]</scope>
    <source>
        <strain evidence="4">ATCC BAA-254 / DSM 26808 / PB</strain>
    </source>
</reference>
<dbReference type="eggNOG" id="COG5421">
    <property type="taxonomic scope" value="Bacteria"/>
</dbReference>
<gene>
    <name evidence="3" type="ordered locus">Tph_c10780</name>
</gene>
<protein>
    <submittedName>
        <fullName evidence="3">Transposase</fullName>
    </submittedName>
</protein>
<name>K4LH91_THEPS</name>
<dbReference type="InterPro" id="IPR002559">
    <property type="entry name" value="Transposase_11"/>
</dbReference>
<evidence type="ECO:0000313" key="3">
    <source>
        <dbReference type="EMBL" id="AFV11300.1"/>
    </source>
</evidence>
<organism evidence="3 4">
    <name type="scientific">Thermacetogenium phaeum (strain ATCC BAA-254 / DSM 26808 / PB)</name>
    <dbReference type="NCBI Taxonomy" id="1089553"/>
    <lineage>
        <taxon>Bacteria</taxon>
        <taxon>Bacillati</taxon>
        <taxon>Bacillota</taxon>
        <taxon>Clostridia</taxon>
        <taxon>Thermoanaerobacterales</taxon>
        <taxon>Thermoanaerobacteraceae</taxon>
        <taxon>Thermacetogenium</taxon>
    </lineage>
</organism>
<dbReference type="PANTHER" id="PTHR34614:SF2">
    <property type="entry name" value="TRANSPOSASE IS4-LIKE DOMAIN-CONTAINING PROTEIN"/>
    <property type="match status" value="1"/>
</dbReference>
<dbReference type="Proteomes" id="UP000000467">
    <property type="component" value="Chromosome"/>
</dbReference>
<sequence>MSYKRRNYSGLFQGKPVNRFQSIPGININIDTMKTIGSLYLLGPFLRALGIRDIVDRIVPMKRNVEGGLTHGQVIEQLVLNRLNDPCPLLYIEEWAEARGVLELYGIPPDKLNDDRVGRALDAIAPYENDIEEAIVLSVLSRFGKIDTDQILWDLTSFYFEGDYDESELIRLGYSRDQKKDKKQAVVELNVTAKGGIPLCHRLLPGNASDQKEALKNLETLKKRLKKKDFLIIGDRAMMTKPNLAALLRKKMKFLGPLACKDREFILSFPEEQFQPLAYTSAKGKGGYSGIDTTYSFTHDGRHYTCRAVVVKSEELYEQQRKTLDKQLDKIAKRLDKIKGSLNIRKFKNREYVIGQINKAFEGHGNLRPLFDISLEGENGSLDLSWSYNPEMLEQQHRLLGKYILATSLARATHDANQVLEGYKSRHRVEARFRTTKSTLKIRPVFLQSDDRIRSLVLVNIIALIVYALIEYVCQQEGLAKSAKQALFMFRMPAIVTLTVNGQVVQQIGNIKPFMHDILDALKVKPMELANMDTG</sequence>
<dbReference type="GO" id="GO:0006313">
    <property type="term" value="P:DNA transposition"/>
    <property type="evidence" value="ECO:0007669"/>
    <property type="project" value="InterPro"/>
</dbReference>
<dbReference type="InterPro" id="IPR012337">
    <property type="entry name" value="RNaseH-like_sf"/>
</dbReference>
<evidence type="ECO:0000259" key="2">
    <source>
        <dbReference type="Pfam" id="PF14104"/>
    </source>
</evidence>
<dbReference type="SUPFAM" id="SSF53098">
    <property type="entry name" value="Ribonuclease H-like"/>
    <property type="match status" value="1"/>
</dbReference>
<dbReference type="EMBL" id="CP003732">
    <property type="protein sequence ID" value="AFV11300.1"/>
    <property type="molecule type" value="Genomic_DNA"/>
</dbReference>
<dbReference type="HOGENOM" id="CLU_031694_0_0_9"/>
<dbReference type="PANTHER" id="PTHR34614">
    <property type="match status" value="1"/>
</dbReference>
<dbReference type="RefSeq" id="WP_015050181.1">
    <property type="nucleotide sequence ID" value="NC_018870.1"/>
</dbReference>
<feature type="domain" description="Transposase IS4-like" evidence="1">
    <location>
        <begin position="177"/>
        <end position="464"/>
    </location>
</feature>
<evidence type="ECO:0000313" key="4">
    <source>
        <dbReference type="Proteomes" id="UP000000467"/>
    </source>
</evidence>
<dbReference type="NCBIfam" id="NF033559">
    <property type="entry name" value="transpos_IS1634"/>
    <property type="match status" value="1"/>
</dbReference>
<dbReference type="InterPro" id="IPR025457">
    <property type="entry name" value="DUF4277"/>
</dbReference>
<proteinExistence type="predicted"/>
<dbReference type="STRING" id="1089553.Tph_c10780"/>
<keyword evidence="4" id="KW-1185">Reference proteome</keyword>
<dbReference type="InterPro" id="IPR047654">
    <property type="entry name" value="IS1634_transpos"/>
</dbReference>
<dbReference type="Pfam" id="PF01609">
    <property type="entry name" value="DDE_Tnp_1"/>
    <property type="match status" value="1"/>
</dbReference>
<dbReference type="GO" id="GO:0003677">
    <property type="term" value="F:DNA binding"/>
    <property type="evidence" value="ECO:0007669"/>
    <property type="project" value="InterPro"/>
</dbReference>